<evidence type="ECO:0000259" key="5">
    <source>
        <dbReference type="Pfam" id="PF01370"/>
    </source>
</evidence>
<dbReference type="Gene3D" id="3.40.50.720">
    <property type="entry name" value="NAD(P)-binding Rossmann-like Domain"/>
    <property type="match status" value="1"/>
</dbReference>
<dbReference type="SUPFAM" id="SSF51735">
    <property type="entry name" value="NAD(P)-binding Rossmann-fold domains"/>
    <property type="match status" value="1"/>
</dbReference>
<proteinExistence type="inferred from homology"/>
<keyword evidence="3" id="KW-0520">NAD</keyword>
<dbReference type="GO" id="GO:0016491">
    <property type="term" value="F:oxidoreductase activity"/>
    <property type="evidence" value="ECO:0007669"/>
    <property type="project" value="UniProtKB-KW"/>
</dbReference>
<evidence type="ECO:0000256" key="1">
    <source>
        <dbReference type="ARBA" id="ARBA00007637"/>
    </source>
</evidence>
<organism evidence="6 7">
    <name type="scientific">Kwoniella heveanensis BCC8398</name>
    <dbReference type="NCBI Taxonomy" id="1296120"/>
    <lineage>
        <taxon>Eukaryota</taxon>
        <taxon>Fungi</taxon>
        <taxon>Dikarya</taxon>
        <taxon>Basidiomycota</taxon>
        <taxon>Agaricomycotina</taxon>
        <taxon>Tremellomycetes</taxon>
        <taxon>Tremellales</taxon>
        <taxon>Cryptococcaceae</taxon>
        <taxon>Kwoniella</taxon>
    </lineage>
</organism>
<keyword evidence="7" id="KW-1185">Reference proteome</keyword>
<feature type="region of interest" description="Disordered" evidence="4">
    <location>
        <begin position="1"/>
        <end position="37"/>
    </location>
</feature>
<reference evidence="6 7" key="1">
    <citation type="submission" date="2013-07" db="EMBL/GenBank/DDBJ databases">
        <title>The Genome Sequence of Cryptococcus heveanensis BCC8398.</title>
        <authorList>
            <consortium name="The Broad Institute Genome Sequencing Platform"/>
            <person name="Cuomo C."/>
            <person name="Litvintseva A."/>
            <person name="Chen Y."/>
            <person name="Heitman J."/>
            <person name="Sun S."/>
            <person name="Springer D."/>
            <person name="Dromer F."/>
            <person name="Young S.K."/>
            <person name="Zeng Q."/>
            <person name="Gargeya S."/>
            <person name="Fitzgerald M."/>
            <person name="Abouelleil A."/>
            <person name="Alvarado L."/>
            <person name="Berlin A.M."/>
            <person name="Chapman S.B."/>
            <person name="Dewar J."/>
            <person name="Goldberg J."/>
            <person name="Griggs A."/>
            <person name="Gujja S."/>
            <person name="Hansen M."/>
            <person name="Howarth C."/>
            <person name="Imamovic A."/>
            <person name="Larimer J."/>
            <person name="McCowan C."/>
            <person name="Murphy C."/>
            <person name="Pearson M."/>
            <person name="Priest M."/>
            <person name="Roberts A."/>
            <person name="Saif S."/>
            <person name="Shea T."/>
            <person name="Sykes S."/>
            <person name="Wortman J."/>
            <person name="Nusbaum C."/>
            <person name="Birren B."/>
        </authorList>
    </citation>
    <scope>NUCLEOTIDE SEQUENCE [LARGE SCALE GENOMIC DNA]</scope>
    <source>
        <strain evidence="6 7">BCC8398</strain>
    </source>
</reference>
<evidence type="ECO:0000256" key="4">
    <source>
        <dbReference type="SAM" id="MobiDB-lite"/>
    </source>
</evidence>
<gene>
    <name evidence="6" type="ORF">I316_03109</name>
</gene>
<dbReference type="PANTHER" id="PTHR43103">
    <property type="entry name" value="NUCLEOSIDE-DIPHOSPHATE-SUGAR EPIMERASE"/>
    <property type="match status" value="1"/>
</dbReference>
<feature type="compositionally biased region" description="Polar residues" evidence="4">
    <location>
        <begin position="1"/>
        <end position="34"/>
    </location>
</feature>
<dbReference type="OrthoDB" id="202470at2759"/>
<dbReference type="Pfam" id="PF01370">
    <property type="entry name" value="Epimerase"/>
    <property type="match status" value="1"/>
</dbReference>
<evidence type="ECO:0000313" key="7">
    <source>
        <dbReference type="Proteomes" id="UP000092666"/>
    </source>
</evidence>
<evidence type="ECO:0000313" key="6">
    <source>
        <dbReference type="EMBL" id="OCF35069.1"/>
    </source>
</evidence>
<evidence type="ECO:0000256" key="3">
    <source>
        <dbReference type="ARBA" id="ARBA00023027"/>
    </source>
</evidence>
<dbReference type="STRING" id="1296120.A0A1B9GVN0"/>
<accession>A0A1B9GVN0</accession>
<dbReference type="EMBL" id="KI669500">
    <property type="protein sequence ID" value="OCF35069.1"/>
    <property type="molecule type" value="Genomic_DNA"/>
</dbReference>
<evidence type="ECO:0000256" key="2">
    <source>
        <dbReference type="ARBA" id="ARBA00023002"/>
    </source>
</evidence>
<keyword evidence="2" id="KW-0560">Oxidoreductase</keyword>
<comment type="similarity">
    <text evidence="1">Belongs to the NAD(P)-dependent epimerase/dehydratase family.</text>
</comment>
<sequence length="359" mass="39476">MLFDTSTPFFSSSMPEKNHTHSQSRSRSTVNLSSMPRIPPPGVPLRIAITGSAGLVGSAVTKLALDEGHEVVALDILPSDNIRTHLPAELEKAKGRYTYHQVSALEFDRYKDAVRGCTGIVHLAMIPNGPDVDGRGDGTSDAGQAQHDVHNANVAMSYNTLSIATKLGINRIVLASSINAVGMLFSRRPAFNYLPIDEKHPCRPEDAYSLSKYMTELQGDAFVRRYPSMRIACLRFHGVVRDDQVSPEGLEKFGDSWKDLWGWVSASAVARSCLLSLTAPTSTFPAGTNESFFIVGPTITQRTSTLRLVEDRYPEIVKNGGIRVKLEGNQGLFDCGKAKRMLGWTENGFEWPESRHDSH</sequence>
<reference evidence="7" key="2">
    <citation type="submission" date="2013-12" db="EMBL/GenBank/DDBJ databases">
        <title>Evolution of pathogenesis and genome organization in the Tremellales.</title>
        <authorList>
            <person name="Cuomo C."/>
            <person name="Litvintseva A."/>
            <person name="Heitman J."/>
            <person name="Chen Y."/>
            <person name="Sun S."/>
            <person name="Springer D."/>
            <person name="Dromer F."/>
            <person name="Young S."/>
            <person name="Zeng Q."/>
            <person name="Chapman S."/>
            <person name="Gujja S."/>
            <person name="Saif S."/>
            <person name="Birren B."/>
        </authorList>
    </citation>
    <scope>NUCLEOTIDE SEQUENCE [LARGE SCALE GENOMIC DNA]</scope>
    <source>
        <strain evidence="7">BCC8398</strain>
    </source>
</reference>
<dbReference type="InterPro" id="IPR036291">
    <property type="entry name" value="NAD(P)-bd_dom_sf"/>
</dbReference>
<dbReference type="Proteomes" id="UP000092666">
    <property type="component" value="Unassembled WGS sequence"/>
</dbReference>
<dbReference type="PANTHER" id="PTHR43103:SF5">
    <property type="entry name" value="4-EPIMERASE, PUTATIVE (AFU_ORTHOLOGUE AFUA_7G00360)-RELATED"/>
    <property type="match status" value="1"/>
</dbReference>
<dbReference type="InterPro" id="IPR001509">
    <property type="entry name" value="Epimerase_deHydtase"/>
</dbReference>
<protein>
    <recommendedName>
        <fullName evidence="5">NAD-dependent epimerase/dehydratase domain-containing protein</fullName>
    </recommendedName>
</protein>
<feature type="domain" description="NAD-dependent epimerase/dehydratase" evidence="5">
    <location>
        <begin position="47"/>
        <end position="236"/>
    </location>
</feature>
<dbReference type="AlphaFoldDB" id="A0A1B9GVN0"/>
<name>A0A1B9GVN0_9TREE</name>